<dbReference type="InterPro" id="IPR020556">
    <property type="entry name" value="Amidase_CS"/>
</dbReference>
<evidence type="ECO:0000313" key="4">
    <source>
        <dbReference type="Proteomes" id="UP001202328"/>
    </source>
</evidence>
<dbReference type="PANTHER" id="PTHR11895">
    <property type="entry name" value="TRANSAMIDASE"/>
    <property type="match status" value="1"/>
</dbReference>
<dbReference type="Pfam" id="PF01425">
    <property type="entry name" value="Amidase"/>
    <property type="match status" value="1"/>
</dbReference>
<dbReference type="GO" id="GO:0016811">
    <property type="term" value="F:hydrolase activity, acting on carbon-nitrogen (but not peptide) bonds, in linear amides"/>
    <property type="evidence" value="ECO:0007669"/>
    <property type="project" value="UniProtKB-ARBA"/>
</dbReference>
<dbReference type="InterPro" id="IPR036928">
    <property type="entry name" value="AS_sf"/>
</dbReference>
<evidence type="ECO:0000313" key="3">
    <source>
        <dbReference type="EMBL" id="KAI3912197.1"/>
    </source>
</evidence>
<dbReference type="InterPro" id="IPR000120">
    <property type="entry name" value="Amidase"/>
</dbReference>
<dbReference type="SUPFAM" id="SSF75304">
    <property type="entry name" value="Amidase signature (AS) enzymes"/>
    <property type="match status" value="1"/>
</dbReference>
<sequence length="632" mass="69775">MVLFKDDGMVYKPLEELDFSPSSNETYIKSHVKAPRMAGITIKIFTWLLEIMGFGSSVLYILKRDNLIHKLVSFAKLKEPPAFVPSYPWEDLNEQEVKSIRPDLSPLQQVEEAIDCFPSWERAILNSEYSFRRWTIQDYSRSYTSGETTPLTVAKRLLAVIQESSMPPLRMAFFINYNAEDILKQATESTLRYQNGKPLSILDGIPIAVKDEIDCLPYPTTGGTKWLHKIRPCIEDACCVKHLRSCGAILIGKSNMHELGVGTSGINPHYGAARNPYDINKISGGSSSGSATLVSAGLCPVALGVDGGGSVRMPAALCGVVGFKPGFGRVSHSGVLPLNYTVGMVGVLAATVEDAFIVYAAISSNSPSDHPVSLQPKVDFPLLKFTNSISNIKMAKYGEWFDDCKDEIKNCCYDALDLLSKTYGWRTVETTIPEIEAMRLAHYITIGCECNASLNSHSEKIKRSELGWDARVALTVYASFSSGEYLNAQRVRNRHMQIYAKIFKSADVIVTPTTGVTAYPITKTAVKYGEFDYHNGAALVRYQILGNFLGLPAVTVPVGYDKFGMPIGLQFIGKPRSEATLIHIAFAMQSLCISSYRKPQVFYDLLGKDALRGPTVMEGHQNMLMMPPSTTH</sequence>
<evidence type="ECO:0000256" key="1">
    <source>
        <dbReference type="ARBA" id="ARBA00009199"/>
    </source>
</evidence>
<comment type="similarity">
    <text evidence="1">Belongs to the amidase family.</text>
</comment>
<evidence type="ECO:0000259" key="2">
    <source>
        <dbReference type="Pfam" id="PF01425"/>
    </source>
</evidence>
<dbReference type="InterPro" id="IPR023631">
    <property type="entry name" value="Amidase_dom"/>
</dbReference>
<comment type="caution">
    <text evidence="3">The sequence shown here is derived from an EMBL/GenBank/DDBJ whole genome shotgun (WGS) entry which is preliminary data.</text>
</comment>
<gene>
    <name evidence="3" type="ORF">MKW98_012008</name>
</gene>
<name>A0AAD4SLY1_9MAGN</name>
<protein>
    <recommendedName>
        <fullName evidence="2">Amidase domain-containing protein</fullName>
    </recommendedName>
</protein>
<dbReference type="Proteomes" id="UP001202328">
    <property type="component" value="Unassembled WGS sequence"/>
</dbReference>
<reference evidence="3" key="1">
    <citation type="submission" date="2022-04" db="EMBL/GenBank/DDBJ databases">
        <title>A functionally conserved STORR gene fusion in Papaver species that diverged 16.8 million years ago.</title>
        <authorList>
            <person name="Catania T."/>
        </authorList>
    </citation>
    <scope>NUCLEOTIDE SEQUENCE</scope>
    <source>
        <strain evidence="3">S-188037</strain>
    </source>
</reference>
<feature type="domain" description="Amidase" evidence="2">
    <location>
        <begin position="179"/>
        <end position="581"/>
    </location>
</feature>
<dbReference type="PROSITE" id="PS00571">
    <property type="entry name" value="AMIDASES"/>
    <property type="match status" value="1"/>
</dbReference>
<keyword evidence="4" id="KW-1185">Reference proteome</keyword>
<dbReference type="Gene3D" id="3.90.1300.10">
    <property type="entry name" value="Amidase signature (AS) domain"/>
    <property type="match status" value="1"/>
</dbReference>
<dbReference type="PANTHER" id="PTHR11895:SF67">
    <property type="entry name" value="AMIDASE DOMAIN-CONTAINING PROTEIN"/>
    <property type="match status" value="1"/>
</dbReference>
<dbReference type="AlphaFoldDB" id="A0AAD4SLY1"/>
<organism evidence="3 4">
    <name type="scientific">Papaver atlanticum</name>
    <dbReference type="NCBI Taxonomy" id="357466"/>
    <lineage>
        <taxon>Eukaryota</taxon>
        <taxon>Viridiplantae</taxon>
        <taxon>Streptophyta</taxon>
        <taxon>Embryophyta</taxon>
        <taxon>Tracheophyta</taxon>
        <taxon>Spermatophyta</taxon>
        <taxon>Magnoliopsida</taxon>
        <taxon>Ranunculales</taxon>
        <taxon>Papaveraceae</taxon>
        <taxon>Papaveroideae</taxon>
        <taxon>Papaver</taxon>
    </lineage>
</organism>
<proteinExistence type="inferred from homology"/>
<accession>A0AAD4SLY1</accession>
<dbReference type="EMBL" id="JAJJMB010009816">
    <property type="protein sequence ID" value="KAI3912197.1"/>
    <property type="molecule type" value="Genomic_DNA"/>
</dbReference>